<keyword evidence="2" id="KW-0238">DNA-binding</keyword>
<dbReference type="SMART" id="SM00345">
    <property type="entry name" value="HTH_GNTR"/>
    <property type="match status" value="1"/>
</dbReference>
<proteinExistence type="predicted"/>
<evidence type="ECO:0000313" key="6">
    <source>
        <dbReference type="Proteomes" id="UP001501020"/>
    </source>
</evidence>
<dbReference type="InterPro" id="IPR036388">
    <property type="entry name" value="WH-like_DNA-bd_sf"/>
</dbReference>
<evidence type="ECO:0000256" key="3">
    <source>
        <dbReference type="ARBA" id="ARBA00023163"/>
    </source>
</evidence>
<dbReference type="EMBL" id="BAAAMR010000009">
    <property type="protein sequence ID" value="GAA2126642.1"/>
    <property type="molecule type" value="Genomic_DNA"/>
</dbReference>
<dbReference type="PANTHER" id="PTHR43537">
    <property type="entry name" value="TRANSCRIPTIONAL REGULATOR, GNTR FAMILY"/>
    <property type="match status" value="1"/>
</dbReference>
<feature type="domain" description="HTH gntR-type" evidence="4">
    <location>
        <begin position="6"/>
        <end position="72"/>
    </location>
</feature>
<evidence type="ECO:0000256" key="2">
    <source>
        <dbReference type="ARBA" id="ARBA00023125"/>
    </source>
</evidence>
<keyword evidence="3" id="KW-0804">Transcription</keyword>
<evidence type="ECO:0000313" key="5">
    <source>
        <dbReference type="EMBL" id="GAA2126642.1"/>
    </source>
</evidence>
<dbReference type="InterPro" id="IPR036390">
    <property type="entry name" value="WH_DNA-bd_sf"/>
</dbReference>
<dbReference type="Gene3D" id="1.20.120.530">
    <property type="entry name" value="GntR ligand-binding domain-like"/>
    <property type="match status" value="1"/>
</dbReference>
<dbReference type="SMART" id="SM00895">
    <property type="entry name" value="FCD"/>
    <property type="match status" value="1"/>
</dbReference>
<evidence type="ECO:0000259" key="4">
    <source>
        <dbReference type="PROSITE" id="PS50949"/>
    </source>
</evidence>
<protein>
    <submittedName>
        <fullName evidence="5">GntR family transcriptional regulator</fullName>
    </submittedName>
</protein>
<keyword evidence="1" id="KW-0805">Transcription regulation</keyword>
<dbReference type="Pfam" id="PF07729">
    <property type="entry name" value="FCD"/>
    <property type="match status" value="1"/>
</dbReference>
<dbReference type="InterPro" id="IPR008920">
    <property type="entry name" value="TF_FadR/GntR_C"/>
</dbReference>
<dbReference type="Gene3D" id="1.10.10.10">
    <property type="entry name" value="Winged helix-like DNA-binding domain superfamily/Winged helix DNA-binding domain"/>
    <property type="match status" value="1"/>
</dbReference>
<dbReference type="SUPFAM" id="SSF48008">
    <property type="entry name" value="GntR ligand-binding domain-like"/>
    <property type="match status" value="1"/>
</dbReference>
<dbReference type="Proteomes" id="UP001501020">
    <property type="component" value="Unassembled WGS sequence"/>
</dbReference>
<name>A0ABP5K940_9ACTN</name>
<dbReference type="InterPro" id="IPR000524">
    <property type="entry name" value="Tscrpt_reg_HTH_GntR"/>
</dbReference>
<organism evidence="5 6">
    <name type="scientific">Actinomadura napierensis</name>
    <dbReference type="NCBI Taxonomy" id="267854"/>
    <lineage>
        <taxon>Bacteria</taxon>
        <taxon>Bacillati</taxon>
        <taxon>Actinomycetota</taxon>
        <taxon>Actinomycetes</taxon>
        <taxon>Streptosporangiales</taxon>
        <taxon>Thermomonosporaceae</taxon>
        <taxon>Actinomadura</taxon>
    </lineage>
</organism>
<sequence length="214" mass="23195">MYTVDAVQGDVVYRQLRDLIVAGRYMPGERLTELSVSAALEVSRTPVREALRRLEGDGLVQGTGRGVVVNALSAERLAHAYEVRAALEALTAELAADRQRAGRVPPADLADLERHALLLEEVTAAGDLDRAVALNREFHRGIAELAGNPIALEALDRLWDRIIVSTRASLTAPDRPETVAGEHRRLLRAIVDGDRTLAGRIAGEHARATSATFN</sequence>
<keyword evidence="6" id="KW-1185">Reference proteome</keyword>
<dbReference type="PANTHER" id="PTHR43537:SF24">
    <property type="entry name" value="GLUCONATE OPERON TRANSCRIPTIONAL REPRESSOR"/>
    <property type="match status" value="1"/>
</dbReference>
<evidence type="ECO:0000256" key="1">
    <source>
        <dbReference type="ARBA" id="ARBA00023015"/>
    </source>
</evidence>
<dbReference type="PROSITE" id="PS50949">
    <property type="entry name" value="HTH_GNTR"/>
    <property type="match status" value="1"/>
</dbReference>
<comment type="caution">
    <text evidence="5">The sequence shown here is derived from an EMBL/GenBank/DDBJ whole genome shotgun (WGS) entry which is preliminary data.</text>
</comment>
<reference evidence="6" key="1">
    <citation type="journal article" date="2019" name="Int. J. Syst. Evol. Microbiol.">
        <title>The Global Catalogue of Microorganisms (GCM) 10K type strain sequencing project: providing services to taxonomists for standard genome sequencing and annotation.</title>
        <authorList>
            <consortium name="The Broad Institute Genomics Platform"/>
            <consortium name="The Broad Institute Genome Sequencing Center for Infectious Disease"/>
            <person name="Wu L."/>
            <person name="Ma J."/>
        </authorList>
    </citation>
    <scope>NUCLEOTIDE SEQUENCE [LARGE SCALE GENOMIC DNA]</scope>
    <source>
        <strain evidence="6">JCM 13850</strain>
    </source>
</reference>
<accession>A0ABP5K940</accession>
<dbReference type="CDD" id="cd07377">
    <property type="entry name" value="WHTH_GntR"/>
    <property type="match status" value="1"/>
</dbReference>
<dbReference type="Pfam" id="PF00392">
    <property type="entry name" value="GntR"/>
    <property type="match status" value="1"/>
</dbReference>
<dbReference type="SUPFAM" id="SSF46785">
    <property type="entry name" value="Winged helix' DNA-binding domain"/>
    <property type="match status" value="1"/>
</dbReference>
<gene>
    <name evidence="5" type="ORF">GCM10009727_15950</name>
</gene>
<dbReference type="InterPro" id="IPR011711">
    <property type="entry name" value="GntR_C"/>
</dbReference>